<protein>
    <submittedName>
        <fullName evidence="3">Uncharacterized protein</fullName>
    </submittedName>
</protein>
<name>A0A9Q3BJM9_9BASI</name>
<keyword evidence="2" id="KW-0732">Signal</keyword>
<sequence>MTHVTLSFSLLIGLVLLYPVKLLLQKTDPRALIHQGSSCLPNTAISKESTSNDLLLELTLKVSNQPLLTPSISEHVETTKRHQESVLLAPFQFFDLSHQLKASPSSPRGHHDPLYRILPDEAGHSTLASRKLENHGALYKTTANTIFEDKETSIVRKRKEREPSSEEVDSAIEGYRKQPSKPAQERYSDLGVMEILATKEIITLKIQGQMADFLKDLEPFLTVEERRKPRMLKYIEIFINIALLNIRHIQETARPQLFEDDTGLQAGQMQAFHRMRDFWNLACGATNDLMIENSANAIPKSAQTELLYVRKKLAKWPESPQLYRAAAGWILTQMWLKVDVLPYRDGMDYWIGDKGKLYQRIKEEANSCMSKRRPNA</sequence>
<keyword evidence="4" id="KW-1185">Reference proteome</keyword>
<feature type="compositionally biased region" description="Basic and acidic residues" evidence="1">
    <location>
        <begin position="154"/>
        <end position="164"/>
    </location>
</feature>
<dbReference type="Proteomes" id="UP000765509">
    <property type="component" value="Unassembled WGS sequence"/>
</dbReference>
<dbReference type="AlphaFoldDB" id="A0A9Q3BJM9"/>
<evidence type="ECO:0000256" key="2">
    <source>
        <dbReference type="SAM" id="SignalP"/>
    </source>
</evidence>
<feature type="signal peptide" evidence="2">
    <location>
        <begin position="1"/>
        <end position="17"/>
    </location>
</feature>
<accession>A0A9Q3BJM9</accession>
<evidence type="ECO:0000313" key="3">
    <source>
        <dbReference type="EMBL" id="MBW0466065.1"/>
    </source>
</evidence>
<evidence type="ECO:0000313" key="4">
    <source>
        <dbReference type="Proteomes" id="UP000765509"/>
    </source>
</evidence>
<feature type="chain" id="PRO_5040421416" evidence="2">
    <location>
        <begin position="18"/>
        <end position="376"/>
    </location>
</feature>
<gene>
    <name evidence="3" type="ORF">O181_005780</name>
</gene>
<dbReference type="EMBL" id="AVOT02001204">
    <property type="protein sequence ID" value="MBW0466065.1"/>
    <property type="molecule type" value="Genomic_DNA"/>
</dbReference>
<evidence type="ECO:0000256" key="1">
    <source>
        <dbReference type="SAM" id="MobiDB-lite"/>
    </source>
</evidence>
<organism evidence="3 4">
    <name type="scientific">Austropuccinia psidii MF-1</name>
    <dbReference type="NCBI Taxonomy" id="1389203"/>
    <lineage>
        <taxon>Eukaryota</taxon>
        <taxon>Fungi</taxon>
        <taxon>Dikarya</taxon>
        <taxon>Basidiomycota</taxon>
        <taxon>Pucciniomycotina</taxon>
        <taxon>Pucciniomycetes</taxon>
        <taxon>Pucciniales</taxon>
        <taxon>Sphaerophragmiaceae</taxon>
        <taxon>Austropuccinia</taxon>
    </lineage>
</organism>
<feature type="region of interest" description="Disordered" evidence="1">
    <location>
        <begin position="154"/>
        <end position="183"/>
    </location>
</feature>
<comment type="caution">
    <text evidence="3">The sequence shown here is derived from an EMBL/GenBank/DDBJ whole genome shotgun (WGS) entry which is preliminary data.</text>
</comment>
<proteinExistence type="predicted"/>
<reference evidence="3" key="1">
    <citation type="submission" date="2021-03" db="EMBL/GenBank/DDBJ databases">
        <title>Draft genome sequence of rust myrtle Austropuccinia psidii MF-1, a brazilian biotype.</title>
        <authorList>
            <person name="Quecine M.C."/>
            <person name="Pachon D.M.R."/>
            <person name="Bonatelli M.L."/>
            <person name="Correr F.H."/>
            <person name="Franceschini L.M."/>
            <person name="Leite T.F."/>
            <person name="Margarido G.R.A."/>
            <person name="Almeida C.A."/>
            <person name="Ferrarezi J.A."/>
            <person name="Labate C.A."/>
        </authorList>
    </citation>
    <scope>NUCLEOTIDE SEQUENCE</scope>
    <source>
        <strain evidence="3">MF-1</strain>
    </source>
</reference>